<dbReference type="AlphaFoldDB" id="A0A1V9X1F7"/>
<reference evidence="7 8" key="1">
    <citation type="journal article" date="2017" name="Gigascience">
        <title>Draft genome of the honey bee ectoparasitic mite, Tropilaelaps mercedesae, is shaped by the parasitic life history.</title>
        <authorList>
            <person name="Dong X."/>
            <person name="Armstrong S.D."/>
            <person name="Xia D."/>
            <person name="Makepeace B.L."/>
            <person name="Darby A.C."/>
            <person name="Kadowaki T."/>
        </authorList>
    </citation>
    <scope>NUCLEOTIDE SEQUENCE [LARGE SCALE GENOMIC DNA]</scope>
    <source>
        <strain evidence="7">Wuxi-XJTLU</strain>
    </source>
</reference>
<dbReference type="STRING" id="418985.A0A1V9X1F7"/>
<keyword evidence="8" id="KW-1185">Reference proteome</keyword>
<feature type="region of interest" description="Disordered" evidence="5">
    <location>
        <begin position="719"/>
        <end position="741"/>
    </location>
</feature>
<feature type="compositionally biased region" description="Basic and acidic residues" evidence="5">
    <location>
        <begin position="563"/>
        <end position="577"/>
    </location>
</feature>
<feature type="compositionally biased region" description="Basic and acidic residues" evidence="5">
    <location>
        <begin position="282"/>
        <end position="296"/>
    </location>
</feature>
<keyword evidence="3" id="KW-0862">Zinc</keyword>
<dbReference type="Gene3D" id="2.30.30.380">
    <property type="entry name" value="Zn-finger domain of Sec23/24"/>
    <property type="match status" value="1"/>
</dbReference>
<dbReference type="OrthoDB" id="10251089at2759"/>
<feature type="region of interest" description="Disordered" evidence="5">
    <location>
        <begin position="128"/>
        <end position="153"/>
    </location>
</feature>
<feature type="region of interest" description="Disordered" evidence="5">
    <location>
        <begin position="563"/>
        <end position="583"/>
    </location>
</feature>
<sequence length="820" mass="90340">MKRNVFESLHNRRAGSTSLLSKGNNSRDLSDFEDNILMGSNLQVNRMYPPQSASMNRHQSMMDLSRMAPQGYPGMPYMGHPASFGVLPYGAVYPGMPGVPYGSMSYLNDPRMFPHHWGYAGSTGSFSNLNSSAEGEGKDTDTESTSRIPMATHMNGMGDSRMGSMRRCQSFAPNQWGTLIYPQVPTGSIPFGYPHGVIPYGGYPCGNQWGSGQSMQSVGVGTNPQLSNMDANRAIWYYHNRAKQSPVRADTETSDSDLDFIPRSPRSRSDGRQVARAPSHGDLPRQRRSDSSRDFRQSSPRPAPTRASSVGASDSNPKDYSDPDFDEQRHKQGHRTESLQTMRISRKSDRQPAQISDEYIDPSVFRSEPPPPGGSGPKEKDRLPSAQLTATPKQPSYERATRDDSEQTLAQRPHNSPPMSPHQQRQPGPLPKPDSPDVPHGGSAISRLPERKVGGTQTSAAGENRQSGGKATLPVDGAAEASARSGGLKIEASGRRPSRPAVSPDRDLAIDDATSTSAVSTNDAEPARIRWSPSKQWTCIHCTFINKPGIKICTVCCKTSFKDPSPEKGEQQEEQNHGHQKAVRGQVNAEQAEYFLKKVTEPTDSTMNTSKDVDGFDYEFVKQQREVEQELLRRLENERRIAAENARLEGKSIPTEKCHSAGSANREQARNTLLKGSKSGVTSYDAYEVVEFTSEAESETESNQDTENQEQFKARSLATRFEDKIKSNKEGSSSVVGPYRRMMVNQNGTPKSLSSIDYARSRFEPTSVHASEFFLPNSRPRKSSLKGSDLTPSSSKSSLSTEVSSICQSRKFSRTVKWAM</sequence>
<feature type="region of interest" description="Disordered" evidence="5">
    <location>
        <begin position="774"/>
        <end position="804"/>
    </location>
</feature>
<keyword evidence="4" id="KW-0175">Coiled coil</keyword>
<dbReference type="EMBL" id="MNPL01028885">
    <property type="protein sequence ID" value="OQR67420.1"/>
    <property type="molecule type" value="Genomic_DNA"/>
</dbReference>
<feature type="region of interest" description="Disordered" evidence="5">
    <location>
        <begin position="243"/>
        <end position="527"/>
    </location>
</feature>
<keyword evidence="2" id="KW-0863">Zinc-finger</keyword>
<evidence type="ECO:0000256" key="5">
    <source>
        <dbReference type="SAM" id="MobiDB-lite"/>
    </source>
</evidence>
<keyword evidence="1" id="KW-0479">Metal-binding</keyword>
<comment type="caution">
    <text evidence="7">The sequence shown here is derived from an EMBL/GenBank/DDBJ whole genome shotgun (WGS) entry which is preliminary data.</text>
</comment>
<accession>A0A1V9X1F7</accession>
<proteinExistence type="predicted"/>
<dbReference type="SMART" id="SM00547">
    <property type="entry name" value="ZnF_RBZ"/>
    <property type="match status" value="1"/>
</dbReference>
<dbReference type="GO" id="GO:0008270">
    <property type="term" value="F:zinc ion binding"/>
    <property type="evidence" value="ECO:0007669"/>
    <property type="project" value="UniProtKB-KW"/>
</dbReference>
<evidence type="ECO:0000256" key="1">
    <source>
        <dbReference type="ARBA" id="ARBA00022723"/>
    </source>
</evidence>
<dbReference type="InterPro" id="IPR036443">
    <property type="entry name" value="Znf_RanBP2_sf"/>
</dbReference>
<dbReference type="Proteomes" id="UP000192247">
    <property type="component" value="Unassembled WGS sequence"/>
</dbReference>
<feature type="compositionally biased region" description="Low complexity" evidence="5">
    <location>
        <begin position="788"/>
        <end position="804"/>
    </location>
</feature>
<evidence type="ECO:0000313" key="8">
    <source>
        <dbReference type="Proteomes" id="UP000192247"/>
    </source>
</evidence>
<feature type="compositionally biased region" description="Basic and acidic residues" evidence="5">
    <location>
        <begin position="720"/>
        <end position="729"/>
    </location>
</feature>
<evidence type="ECO:0000256" key="3">
    <source>
        <dbReference type="ARBA" id="ARBA00022833"/>
    </source>
</evidence>
<dbReference type="InterPro" id="IPR001876">
    <property type="entry name" value="Znf_RanBP2"/>
</dbReference>
<feature type="compositionally biased region" description="Polar residues" evidence="5">
    <location>
        <begin position="513"/>
        <end position="523"/>
    </location>
</feature>
<feature type="compositionally biased region" description="Basic and acidic residues" evidence="5">
    <location>
        <begin position="316"/>
        <end position="337"/>
    </location>
</feature>
<evidence type="ECO:0000256" key="4">
    <source>
        <dbReference type="SAM" id="Coils"/>
    </source>
</evidence>
<organism evidence="7 8">
    <name type="scientific">Tropilaelaps mercedesae</name>
    <dbReference type="NCBI Taxonomy" id="418985"/>
    <lineage>
        <taxon>Eukaryota</taxon>
        <taxon>Metazoa</taxon>
        <taxon>Ecdysozoa</taxon>
        <taxon>Arthropoda</taxon>
        <taxon>Chelicerata</taxon>
        <taxon>Arachnida</taxon>
        <taxon>Acari</taxon>
        <taxon>Parasitiformes</taxon>
        <taxon>Mesostigmata</taxon>
        <taxon>Gamasina</taxon>
        <taxon>Dermanyssoidea</taxon>
        <taxon>Laelapidae</taxon>
        <taxon>Tropilaelaps</taxon>
    </lineage>
</organism>
<evidence type="ECO:0000313" key="7">
    <source>
        <dbReference type="EMBL" id="OQR67420.1"/>
    </source>
</evidence>
<name>A0A1V9X1F7_9ACAR</name>
<evidence type="ECO:0000256" key="2">
    <source>
        <dbReference type="ARBA" id="ARBA00022771"/>
    </source>
</evidence>
<feature type="compositionally biased region" description="Polar residues" evidence="5">
    <location>
        <begin position="455"/>
        <end position="469"/>
    </location>
</feature>
<gene>
    <name evidence="7" type="ORF">BIW11_13544</name>
</gene>
<protein>
    <recommendedName>
        <fullName evidence="6">RanBP2-type domain-containing protein</fullName>
    </recommendedName>
</protein>
<feature type="compositionally biased region" description="Low complexity" evidence="5">
    <location>
        <begin position="297"/>
        <end position="309"/>
    </location>
</feature>
<dbReference type="InParanoid" id="A0A1V9X1F7"/>
<dbReference type="PROSITE" id="PS01358">
    <property type="entry name" value="ZF_RANBP2_1"/>
    <property type="match status" value="1"/>
</dbReference>
<feature type="coiled-coil region" evidence="4">
    <location>
        <begin position="618"/>
        <end position="645"/>
    </location>
</feature>
<dbReference type="SUPFAM" id="SSF90209">
    <property type="entry name" value="Ran binding protein zinc finger-like"/>
    <property type="match status" value="1"/>
</dbReference>
<feature type="domain" description="RanBP2-type" evidence="6">
    <location>
        <begin position="537"/>
        <end position="556"/>
    </location>
</feature>
<evidence type="ECO:0000259" key="6">
    <source>
        <dbReference type="PROSITE" id="PS01358"/>
    </source>
</evidence>